<dbReference type="GO" id="GO:0000278">
    <property type="term" value="P:mitotic cell cycle"/>
    <property type="evidence" value="ECO:0007669"/>
    <property type="project" value="TreeGrafter"/>
</dbReference>
<evidence type="ECO:0000256" key="2">
    <source>
        <dbReference type="ARBA" id="ARBA00022490"/>
    </source>
</evidence>
<keyword evidence="2 5" id="KW-0963">Cytoplasm</keyword>
<sequence length="810" mass="89685">MAHAALLDKLTDGLVTALTGQTARDAGYRALKSQAVRGLRDKSHARTNQFAVKARLNGITEKLAVLNRDDLADALQERLEELPSSSKWTPELLSLFLDLSDCPASKTILSHVVVPEDDQNTRPQLTWEEIVADDPLDEPGVWDDVDRGYHSSADNSSDSELDSEPTVSTSATSVHEDLSAIARLHLSQPDMSITSPVHETLQNWKEDSGTCSLSELTLVREMLLMLHGLPTNLFSRDSSTGRVTMSRRMELATTSTTSVNDVVTSCVKLASALNYLRMWIRSSQSLLYMRAVQAELQKLLKVFDDGLVAMQRRYIEPHPKTVVSIVDVATEAHASAVPLVHLSSIVQVVALSTGQAQQLVMLDTLYDEACLAQVSGATASFLPIVRVFCAALRGYLRPIAAWTMFGRTEFNNHEISLVVVVEKDCALGHIWRQKYAENCAVDGSILVPNCLAANTSKLFALGKSRAFFRLLQPSSDDASTLQDTDLPNFESMQHQLAQHSLLLFPQLLDEELQSWITRIGNDCTPQLLNSLWHENYLSRTMAALPNVFFSADGVLFQDFASAVETRVIAKGESKAWNDQFMLAELARNTLGTCEEVDADCIQIHTPTGHTAPSTTRALDTFSLEYKFPWPIQNITGCSTSSTHAKVFAFLLQVHYAGSLLTKNFFSLRSGPQRSAPHVSLRQKLLWFTEIIHFFITSTARTIHQETLELMLNATDIDAMIAIWQDYDRRLQTNLLLPANLEPVRDTITGILELSELLARTTRAESVKTLLNQFNESLSILVAAIRGLSRAGGAEMAMETLAERLEWSGVG</sequence>
<dbReference type="GO" id="GO:0051321">
    <property type="term" value="P:meiotic cell cycle"/>
    <property type="evidence" value="ECO:0007669"/>
    <property type="project" value="TreeGrafter"/>
</dbReference>
<dbReference type="Pfam" id="PF17681">
    <property type="entry name" value="GCP_N_terminal"/>
    <property type="match status" value="1"/>
</dbReference>
<dbReference type="OrthoDB" id="66546at2759"/>
<feature type="compositionally biased region" description="Acidic residues" evidence="6">
    <location>
        <begin position="133"/>
        <end position="143"/>
    </location>
</feature>
<reference evidence="10 11" key="1">
    <citation type="journal article" date="2012" name="PLoS Pathog.">
        <title>Diverse lifestyles and strategies of plant pathogenesis encoded in the genomes of eighteen Dothideomycetes fungi.</title>
        <authorList>
            <person name="Ohm R.A."/>
            <person name="Feau N."/>
            <person name="Henrissat B."/>
            <person name="Schoch C.L."/>
            <person name="Horwitz B.A."/>
            <person name="Barry K.W."/>
            <person name="Condon B.J."/>
            <person name="Copeland A.C."/>
            <person name="Dhillon B."/>
            <person name="Glaser F."/>
            <person name="Hesse C.N."/>
            <person name="Kosti I."/>
            <person name="LaButti K."/>
            <person name="Lindquist E.A."/>
            <person name="Lucas S."/>
            <person name="Salamov A.A."/>
            <person name="Bradshaw R.E."/>
            <person name="Ciuffetti L."/>
            <person name="Hamelin R.C."/>
            <person name="Kema G.H.J."/>
            <person name="Lawrence C."/>
            <person name="Scott J.A."/>
            <person name="Spatafora J.W."/>
            <person name="Turgeon B.G."/>
            <person name="de Wit P.J.G.M."/>
            <person name="Zhong S."/>
            <person name="Goodwin S.B."/>
            <person name="Grigoriev I.V."/>
        </authorList>
    </citation>
    <scope>NUCLEOTIDE SEQUENCE [LARGE SCALE GENOMIC DNA]</scope>
    <source>
        <strain evidence="10 11">SO2202</strain>
    </source>
</reference>
<dbReference type="PANTHER" id="PTHR19302">
    <property type="entry name" value="GAMMA TUBULIN COMPLEX PROTEIN"/>
    <property type="match status" value="1"/>
</dbReference>
<evidence type="ECO:0000256" key="1">
    <source>
        <dbReference type="ARBA" id="ARBA00010337"/>
    </source>
</evidence>
<dbReference type="GO" id="GO:0051225">
    <property type="term" value="P:spindle assembly"/>
    <property type="evidence" value="ECO:0007669"/>
    <property type="project" value="TreeGrafter"/>
</dbReference>
<keyword evidence="11" id="KW-1185">Reference proteome</keyword>
<evidence type="ECO:0000256" key="4">
    <source>
        <dbReference type="ARBA" id="ARBA00023212"/>
    </source>
</evidence>
<dbReference type="GO" id="GO:0000930">
    <property type="term" value="C:gamma-tubulin complex"/>
    <property type="evidence" value="ECO:0007669"/>
    <property type="project" value="TreeGrafter"/>
</dbReference>
<dbReference type="InterPro" id="IPR041470">
    <property type="entry name" value="GCP_N"/>
</dbReference>
<dbReference type="InterPro" id="IPR059169">
    <property type="entry name" value="GCP5_N_ext"/>
</dbReference>
<dbReference type="InterPro" id="IPR007259">
    <property type="entry name" value="GCP"/>
</dbReference>
<evidence type="ECO:0000256" key="6">
    <source>
        <dbReference type="SAM" id="MobiDB-lite"/>
    </source>
</evidence>
<dbReference type="Proteomes" id="UP000016931">
    <property type="component" value="Unassembled WGS sequence"/>
</dbReference>
<dbReference type="GO" id="GO:0000922">
    <property type="term" value="C:spindle pole"/>
    <property type="evidence" value="ECO:0007669"/>
    <property type="project" value="InterPro"/>
</dbReference>
<dbReference type="AlphaFoldDB" id="N1QKD1"/>
<organism evidence="10 11">
    <name type="scientific">Sphaerulina musiva (strain SO2202)</name>
    <name type="common">Poplar stem canker fungus</name>
    <name type="synonym">Septoria musiva</name>
    <dbReference type="NCBI Taxonomy" id="692275"/>
    <lineage>
        <taxon>Eukaryota</taxon>
        <taxon>Fungi</taxon>
        <taxon>Dikarya</taxon>
        <taxon>Ascomycota</taxon>
        <taxon>Pezizomycotina</taxon>
        <taxon>Dothideomycetes</taxon>
        <taxon>Dothideomycetidae</taxon>
        <taxon>Mycosphaerellales</taxon>
        <taxon>Mycosphaerellaceae</taxon>
        <taxon>Sphaerulina</taxon>
    </lineage>
</organism>
<dbReference type="CDD" id="cd22572">
    <property type="entry name" value="GCP5_NTD"/>
    <property type="match status" value="1"/>
</dbReference>
<keyword evidence="3 5" id="KW-0493">Microtubule</keyword>
<evidence type="ECO:0000259" key="8">
    <source>
        <dbReference type="Pfam" id="PF14609"/>
    </source>
</evidence>
<dbReference type="Gene3D" id="1.20.120.1900">
    <property type="entry name" value="Gamma-tubulin complex, C-terminal domain"/>
    <property type="match status" value="1"/>
</dbReference>
<feature type="domain" description="Gamma tubulin complex component protein N-terminal" evidence="9">
    <location>
        <begin position="219"/>
        <end position="534"/>
    </location>
</feature>
<gene>
    <name evidence="10" type="ORF">SEPMUDRAFT_66804</name>
</gene>
<evidence type="ECO:0000259" key="7">
    <source>
        <dbReference type="Pfam" id="PF04130"/>
    </source>
</evidence>
<dbReference type="InterPro" id="IPR040457">
    <property type="entry name" value="GCP_C"/>
</dbReference>
<feature type="domain" description="Gamma-Tubulin ring complex non-core subunit mod21 N-terminal" evidence="8">
    <location>
        <begin position="65"/>
        <end position="146"/>
    </location>
</feature>
<dbReference type="HOGENOM" id="CLU_010106_0_0_1"/>
<dbReference type="GO" id="GO:0005874">
    <property type="term" value="C:microtubule"/>
    <property type="evidence" value="ECO:0007669"/>
    <property type="project" value="UniProtKB-KW"/>
</dbReference>
<dbReference type="Pfam" id="PF04130">
    <property type="entry name" value="GCP_C_terminal"/>
    <property type="match status" value="1"/>
</dbReference>
<dbReference type="RefSeq" id="XP_016759782.1">
    <property type="nucleotide sequence ID" value="XM_016909765.1"/>
</dbReference>
<comment type="similarity">
    <text evidence="1 5">Belongs to the TUBGCP family.</text>
</comment>
<dbReference type="OMA" id="RTNQFEV"/>
<dbReference type="Pfam" id="PF14609">
    <property type="entry name" value="GCP5-Mod21_N"/>
    <property type="match status" value="1"/>
</dbReference>
<keyword evidence="4 5" id="KW-0206">Cytoskeleton</keyword>
<dbReference type="PANTHER" id="PTHR19302:SF33">
    <property type="entry name" value="GAMMA-TUBULIN COMPLEX COMPONENT 5"/>
    <property type="match status" value="1"/>
</dbReference>
<evidence type="ECO:0000256" key="5">
    <source>
        <dbReference type="RuleBase" id="RU363050"/>
    </source>
</evidence>
<name>N1QKD1_SPHMS</name>
<dbReference type="GO" id="GO:0043015">
    <property type="term" value="F:gamma-tubulin binding"/>
    <property type="evidence" value="ECO:0007669"/>
    <property type="project" value="InterPro"/>
</dbReference>
<dbReference type="GO" id="GO:0005816">
    <property type="term" value="C:spindle pole body"/>
    <property type="evidence" value="ECO:0007669"/>
    <property type="project" value="UniProtKB-ARBA"/>
</dbReference>
<evidence type="ECO:0000256" key="3">
    <source>
        <dbReference type="ARBA" id="ARBA00022701"/>
    </source>
</evidence>
<evidence type="ECO:0000313" key="11">
    <source>
        <dbReference type="Proteomes" id="UP000016931"/>
    </source>
</evidence>
<dbReference type="GO" id="GO:0051011">
    <property type="term" value="F:microtubule minus-end binding"/>
    <property type="evidence" value="ECO:0007669"/>
    <property type="project" value="TreeGrafter"/>
</dbReference>
<dbReference type="InterPro" id="IPR032797">
    <property type="entry name" value="Mod21_N"/>
</dbReference>
<comment type="subcellular location">
    <subcellularLocation>
        <location evidence="5">Cytoplasm</location>
        <location evidence="5">Cytoskeleton</location>
        <location evidence="5">Microtubule organizing center</location>
    </subcellularLocation>
</comment>
<dbReference type="eggNOG" id="KOG4344">
    <property type="taxonomic scope" value="Eukaryota"/>
</dbReference>
<evidence type="ECO:0000313" key="10">
    <source>
        <dbReference type="EMBL" id="EMF11661.1"/>
    </source>
</evidence>
<dbReference type="InterPro" id="IPR042241">
    <property type="entry name" value="GCP_C_sf"/>
</dbReference>
<feature type="region of interest" description="Disordered" evidence="6">
    <location>
        <begin position="133"/>
        <end position="173"/>
    </location>
</feature>
<evidence type="ECO:0000259" key="9">
    <source>
        <dbReference type="Pfam" id="PF17681"/>
    </source>
</evidence>
<dbReference type="STRING" id="692275.N1QKD1"/>
<feature type="domain" description="Gamma tubulin complex component C-terminal" evidence="7">
    <location>
        <begin position="605"/>
        <end position="808"/>
    </location>
</feature>
<proteinExistence type="inferred from homology"/>
<dbReference type="GO" id="GO:0031122">
    <property type="term" value="P:cytoplasmic microtubule organization"/>
    <property type="evidence" value="ECO:0007669"/>
    <property type="project" value="TreeGrafter"/>
</dbReference>
<dbReference type="GeneID" id="27906902"/>
<dbReference type="EMBL" id="KB456265">
    <property type="protein sequence ID" value="EMF11661.1"/>
    <property type="molecule type" value="Genomic_DNA"/>
</dbReference>
<accession>N1QKD1</accession>
<protein>
    <recommendedName>
        <fullName evidence="5">Spindle pole body component</fullName>
    </recommendedName>
</protein>
<dbReference type="GO" id="GO:0007020">
    <property type="term" value="P:microtubule nucleation"/>
    <property type="evidence" value="ECO:0007669"/>
    <property type="project" value="InterPro"/>
</dbReference>